<dbReference type="PANTHER" id="PTHR30273">
    <property type="entry name" value="PERIPLASMIC SIGNAL SENSOR AND SIGMA FACTOR ACTIVATOR FECR-RELATED"/>
    <property type="match status" value="1"/>
</dbReference>
<dbReference type="AlphaFoldDB" id="A0AB35WU38"/>
<dbReference type="InterPro" id="IPR012373">
    <property type="entry name" value="Ferrdict_sens_TM"/>
</dbReference>
<dbReference type="PIRSF" id="PIRSF018266">
    <property type="entry name" value="FecR"/>
    <property type="match status" value="1"/>
</dbReference>
<dbReference type="GO" id="GO:0016989">
    <property type="term" value="F:sigma factor antagonist activity"/>
    <property type="evidence" value="ECO:0007669"/>
    <property type="project" value="TreeGrafter"/>
</dbReference>
<dbReference type="InterPro" id="IPR006860">
    <property type="entry name" value="FecR"/>
</dbReference>
<evidence type="ECO:0000259" key="2">
    <source>
        <dbReference type="Pfam" id="PF16220"/>
    </source>
</evidence>
<protein>
    <submittedName>
        <fullName evidence="3">FecR domain-containing protein</fullName>
    </submittedName>
</protein>
<reference evidence="3 4" key="1">
    <citation type="submission" date="2024-01" db="EMBL/GenBank/DDBJ databases">
        <title>Unpublished Manusciprt.</title>
        <authorList>
            <person name="Duman M."/>
            <person name="Valdes E.G."/>
            <person name="Ajmi N."/>
            <person name="Altun S."/>
            <person name="Saticioglu I.B."/>
        </authorList>
    </citation>
    <scope>NUCLEOTIDE SEQUENCE [LARGE SCALE GENOMIC DNA]</scope>
    <source>
        <strain evidence="3 4">120P</strain>
    </source>
</reference>
<sequence length="315" mass="34856">MSALRDDPQSLSEALNWLIELREAQQGDPRYRSWQEWLAASGQNRQAWQRVETLGQRLSGTQGRLLLHSLRATPAHTSRRAFVGKLCLLLGGAGALAYSGQRQAWPELSAGYRTTTGELRNLELGNHLQLTLNTATALDVDSGGKGTRIALLKGEIMVDSRQVVAGPTQVQLPEARVWAEQARFSVRALEGESPRVCVYQGQLRINVGNKEQQLVGGQQLVISTQETRREDLPVASDAWTRGLLISDGMSLASFTRELDRYRSGRLHCDPQVAALRVSGAFDLRHPEQILATLGQVLPVKVQYRTRYWATVVPAA</sequence>
<evidence type="ECO:0000313" key="4">
    <source>
        <dbReference type="Proteomes" id="UP001307839"/>
    </source>
</evidence>
<evidence type="ECO:0000313" key="3">
    <source>
        <dbReference type="EMBL" id="MEE1866954.1"/>
    </source>
</evidence>
<dbReference type="EMBL" id="JAZDQP010000007">
    <property type="protein sequence ID" value="MEE1866954.1"/>
    <property type="molecule type" value="Genomic_DNA"/>
</dbReference>
<accession>A0AB35WU38</accession>
<feature type="domain" description="FecR N-terminal" evidence="2">
    <location>
        <begin position="13"/>
        <end position="54"/>
    </location>
</feature>
<dbReference type="Gene3D" id="2.60.120.1440">
    <property type="match status" value="1"/>
</dbReference>
<organism evidence="3 4">
    <name type="scientific">Pseudomonas auratipiscis</name>
    <dbReference type="NCBI Taxonomy" id="3115853"/>
    <lineage>
        <taxon>Bacteria</taxon>
        <taxon>Pseudomonadati</taxon>
        <taxon>Pseudomonadota</taxon>
        <taxon>Gammaproteobacteria</taxon>
        <taxon>Pseudomonadales</taxon>
        <taxon>Pseudomonadaceae</taxon>
        <taxon>Pseudomonas</taxon>
    </lineage>
</organism>
<dbReference type="InterPro" id="IPR032623">
    <property type="entry name" value="FecR_N"/>
</dbReference>
<evidence type="ECO:0000259" key="1">
    <source>
        <dbReference type="Pfam" id="PF04773"/>
    </source>
</evidence>
<name>A0AB35WU38_9PSED</name>
<feature type="domain" description="FecR protein" evidence="1">
    <location>
        <begin position="112"/>
        <end position="202"/>
    </location>
</feature>
<comment type="caution">
    <text evidence="3">The sequence shown here is derived from an EMBL/GenBank/DDBJ whole genome shotgun (WGS) entry which is preliminary data.</text>
</comment>
<keyword evidence="4" id="KW-1185">Reference proteome</keyword>
<dbReference type="RefSeq" id="WP_136474936.1">
    <property type="nucleotide sequence ID" value="NZ_JAZDCU010000006.1"/>
</dbReference>
<dbReference type="Pfam" id="PF04773">
    <property type="entry name" value="FecR"/>
    <property type="match status" value="1"/>
</dbReference>
<proteinExistence type="predicted"/>
<gene>
    <name evidence="3" type="ORF">V0R53_11170</name>
</gene>
<dbReference type="Pfam" id="PF16220">
    <property type="entry name" value="DUF4880"/>
    <property type="match status" value="1"/>
</dbReference>
<dbReference type="PANTHER" id="PTHR30273:SF2">
    <property type="entry name" value="PROTEIN FECR"/>
    <property type="match status" value="1"/>
</dbReference>
<dbReference type="Proteomes" id="UP001307839">
    <property type="component" value="Unassembled WGS sequence"/>
</dbReference>